<dbReference type="Proteomes" id="UP000829354">
    <property type="component" value="Chromosome I"/>
</dbReference>
<sequence length="100" mass="11413">MANLNDFLGILEDLEDLFFKKSPSLLDFPVSEHYDGPLDTIHRSENIPDVPLEVTSYPSELSYKKLPVCFVPVVEETEKKDKPSLKSRIAGLFKKSQHSY</sequence>
<dbReference type="EMBL" id="CP092620">
    <property type="protein sequence ID" value="UMM14562.1"/>
    <property type="molecule type" value="Genomic_DNA"/>
</dbReference>
<evidence type="ECO:0000313" key="2">
    <source>
        <dbReference type="Proteomes" id="UP000829354"/>
    </source>
</evidence>
<proteinExistence type="predicted"/>
<protein>
    <submittedName>
        <fullName evidence="1">Uncharacterized protein</fullName>
    </submittedName>
</protein>
<organism evidence="1 2">
    <name type="scientific">Caenorhabditis briggsae</name>
    <dbReference type="NCBI Taxonomy" id="6238"/>
    <lineage>
        <taxon>Eukaryota</taxon>
        <taxon>Metazoa</taxon>
        <taxon>Ecdysozoa</taxon>
        <taxon>Nematoda</taxon>
        <taxon>Chromadorea</taxon>
        <taxon>Rhabditida</taxon>
        <taxon>Rhabditina</taxon>
        <taxon>Rhabditomorpha</taxon>
        <taxon>Rhabditoidea</taxon>
        <taxon>Rhabditidae</taxon>
        <taxon>Peloderinae</taxon>
        <taxon>Caenorhabditis</taxon>
    </lineage>
</organism>
<dbReference type="AlphaFoldDB" id="A0AAE9E7Q9"/>
<reference evidence="1 2" key="1">
    <citation type="submission" date="2022-04" db="EMBL/GenBank/DDBJ databases">
        <title>Chromosome-level reference genomes for two strains of Caenorhabditis briggsae: an improved platform for comparative genomics.</title>
        <authorList>
            <person name="Stevens L."/>
            <person name="Andersen E."/>
        </authorList>
    </citation>
    <scope>NUCLEOTIDE SEQUENCE [LARGE SCALE GENOMIC DNA]</scope>
    <source>
        <strain evidence="1">VX34</strain>
        <tissue evidence="1">Whole-organism</tissue>
    </source>
</reference>
<name>A0AAE9E7Q9_CAEBR</name>
<evidence type="ECO:0000313" key="1">
    <source>
        <dbReference type="EMBL" id="UMM14562.1"/>
    </source>
</evidence>
<gene>
    <name evidence="1" type="ORF">L5515_002316</name>
</gene>
<accession>A0AAE9E7Q9</accession>
<keyword evidence="2" id="KW-1185">Reference proteome</keyword>